<gene>
    <name evidence="1" type="ORF">CJU94_39355</name>
</gene>
<dbReference type="KEGG" id="parb:CJU94_39355"/>
<proteinExistence type="predicted"/>
<dbReference type="SUPFAM" id="SSF109709">
    <property type="entry name" value="KorB DNA-binding domain-like"/>
    <property type="match status" value="1"/>
</dbReference>
<name>A0A248VZA5_9BURK</name>
<dbReference type="Proteomes" id="UP000215158">
    <property type="component" value="Plasmid pBN3"/>
</dbReference>
<organism evidence="1 2">
    <name type="scientific">Paraburkholderia aromaticivorans</name>
    <dbReference type="NCBI Taxonomy" id="2026199"/>
    <lineage>
        <taxon>Bacteria</taxon>
        <taxon>Pseudomonadati</taxon>
        <taxon>Pseudomonadota</taxon>
        <taxon>Betaproteobacteria</taxon>
        <taxon>Burkholderiales</taxon>
        <taxon>Burkholderiaceae</taxon>
        <taxon>Paraburkholderia</taxon>
    </lineage>
</organism>
<evidence type="ECO:0000313" key="1">
    <source>
        <dbReference type="EMBL" id="ASW04205.1"/>
    </source>
</evidence>
<dbReference type="Gene3D" id="1.10.10.2830">
    <property type="match status" value="1"/>
</dbReference>
<evidence type="ECO:0000313" key="2">
    <source>
        <dbReference type="Proteomes" id="UP000215158"/>
    </source>
</evidence>
<dbReference type="AlphaFoldDB" id="A0A248VZA5"/>
<keyword evidence="1" id="KW-0614">Plasmid</keyword>
<accession>A0A248VZA5</accession>
<sequence length="190" mass="20339">MQYDFSARQIPNQLTAVAVHNRLRAAKAPVVVIGRFYAAMIERGLWLNQRAMAAGLGVSKSHASRMVAVGRLPESLLEAIADKPLSSAEVATLHALIKEVGEKLISERASSLSPGSTTADIFAFLTTGQHLPKKAVRISIAKGRKYLRIDTPDFASVALRAREIETIVNAVLAADDAALSLAKLLIGTGR</sequence>
<reference evidence="1 2" key="1">
    <citation type="submission" date="2017-08" db="EMBL/GenBank/DDBJ databases">
        <title>Identification and genetic characteristics of simultaneous BTEX- and naphthalene-degrading Paraburkholderia sp. BN5 isolated from petroleum-contaminated soil.</title>
        <authorList>
            <person name="Lee Y."/>
            <person name="Jeon C.O."/>
        </authorList>
    </citation>
    <scope>NUCLEOTIDE SEQUENCE [LARGE SCALE GENOMIC DNA]</scope>
    <source>
        <strain evidence="1 2">BN5</strain>
        <plasmid evidence="1 2">pBN3</plasmid>
    </source>
</reference>
<keyword evidence="2" id="KW-1185">Reference proteome</keyword>
<dbReference type="OrthoDB" id="9099221at2"/>
<dbReference type="RefSeq" id="WP_095423886.1">
    <property type="nucleotide sequence ID" value="NZ_CP022993.1"/>
</dbReference>
<geneLocation type="plasmid" evidence="1 2">
    <name>pBN3</name>
</geneLocation>
<dbReference type="EMBL" id="CP022993">
    <property type="protein sequence ID" value="ASW04205.1"/>
    <property type="molecule type" value="Genomic_DNA"/>
</dbReference>
<protein>
    <submittedName>
        <fullName evidence="1">Uncharacterized protein</fullName>
    </submittedName>
</protein>